<dbReference type="InterPro" id="IPR011603">
    <property type="entry name" value="2oxoglutarate_DH_E1"/>
</dbReference>
<organism evidence="8 9">
    <name type="scientific">Phragmitibacter flavus</name>
    <dbReference type="NCBI Taxonomy" id="2576071"/>
    <lineage>
        <taxon>Bacteria</taxon>
        <taxon>Pseudomonadati</taxon>
        <taxon>Verrucomicrobiota</taxon>
        <taxon>Verrucomicrobiia</taxon>
        <taxon>Verrucomicrobiales</taxon>
        <taxon>Verrucomicrobiaceae</taxon>
        <taxon>Phragmitibacter</taxon>
    </lineage>
</organism>
<dbReference type="EC" id="1.2.4.2" evidence="3"/>
<dbReference type="GO" id="GO:0004591">
    <property type="term" value="F:oxoglutarate dehydrogenase (succinyl-transferring) activity"/>
    <property type="evidence" value="ECO:0007669"/>
    <property type="project" value="UniProtKB-EC"/>
</dbReference>
<evidence type="ECO:0000313" key="8">
    <source>
        <dbReference type="EMBL" id="TLD68842.1"/>
    </source>
</evidence>
<dbReference type="GO" id="GO:0045252">
    <property type="term" value="C:oxoglutarate dehydrogenase complex"/>
    <property type="evidence" value="ECO:0007669"/>
    <property type="project" value="TreeGrafter"/>
</dbReference>
<dbReference type="Gene3D" id="3.40.50.12470">
    <property type="match status" value="1"/>
</dbReference>
<dbReference type="PIRSF" id="PIRSF000157">
    <property type="entry name" value="Oxoglu_dh_E1"/>
    <property type="match status" value="1"/>
</dbReference>
<evidence type="ECO:0000259" key="7">
    <source>
        <dbReference type="SMART" id="SM00861"/>
    </source>
</evidence>
<dbReference type="Pfam" id="PF00676">
    <property type="entry name" value="E1_dh"/>
    <property type="match status" value="1"/>
</dbReference>
<dbReference type="SMART" id="SM00861">
    <property type="entry name" value="Transket_pyr"/>
    <property type="match status" value="1"/>
</dbReference>
<dbReference type="OrthoDB" id="9759785at2"/>
<sequence length="924" mass="103699">MNATLPYRANVDLLEEKYLAWKNDTHSVEPAWASFFEGFELGLAQKSPEGVASEATTTAKGGAALSEDVIAFRTKVTNAALDFRRNGHTAAWLNPLAKEAPEVPALTAEGLGFTEEELGLEVSSQFFDGGRRSTVREMLADLRRIYCDKIGFEFMHINNRDVRWWLRERIEARVNAPALPAQKQADILRWVLQPETFERFLHKRYVGQKRFSLEGGESLMVALETIFESLPKLGAQEIVMGMAHRGRLSILANFLKKPLKTLFYEFSENYVPNMVAGDGDVKYHLGFETRRTTKIGGEVQISLAANPSHLEAVDPVVEGKARARQRHLDDSVARKKVIPILIHGDAAFAGQGMVAEVLNLSQLPGYRTGGTIHIIVNNQIGFTTSPADARSSDYCTDVAKMIEAPVIHVNGDSPLDVAYAAQFAIEFRQAFGRDVILDIVCYRRHGHNETDEPSFTQPNMARSIAEQPSTSSIFEKQLIESGVLTVEEAEAIRKELEADLEQGFQELATDEKSKGSNPFEGSTAQPQPSYSHEPVVTGIEQGALRELGLKLVEPPPGFKLHPTIEKRFLAARKKALEAGSGFDWAHAEALAFGTLLAENFGVRLSGQDTRRGTFSQRHCVLYDNDNRERYIPLQNIQAEQGKFCVYNSLLSEVAVLGFDYGYSLLTPNVLICWEAQFGDFANGAQVIIDQFIASAESKWQQPSSIVMLLPHGYEGQGPEHSSARLERFLQLCAGCNIQVANLTTPAQYFHMLRRQQKRAFRKPLVIMTPKSLLRHPQAVSKIEDMAEGTAFKEILDDESPDLDPNRITRLIFCSGKVYYDLINFRKENEIKNAAIIRVEQLYPLNVNMIWQIVKRYPRAQKKWIWCQEEPENMGAWMFIRHRLEDLTNHVVRYAGRERSASPAAGSKAIHTLEQEKLVEDAFSV</sequence>
<dbReference type="InterPro" id="IPR005475">
    <property type="entry name" value="Transketolase-like_Pyr-bd"/>
</dbReference>
<dbReference type="GO" id="GO:0030976">
    <property type="term" value="F:thiamine pyrophosphate binding"/>
    <property type="evidence" value="ECO:0007669"/>
    <property type="project" value="InterPro"/>
</dbReference>
<feature type="domain" description="Transketolase-like pyrimidine-binding" evidence="7">
    <location>
        <begin position="582"/>
        <end position="775"/>
    </location>
</feature>
<evidence type="ECO:0000256" key="6">
    <source>
        <dbReference type="SAM" id="MobiDB-lite"/>
    </source>
</evidence>
<gene>
    <name evidence="8" type="ORF">FEM03_20415</name>
</gene>
<protein>
    <recommendedName>
        <fullName evidence="3">oxoglutarate dehydrogenase (succinyl-transferring)</fullName>
        <ecNumber evidence="3">1.2.4.2</ecNumber>
    </recommendedName>
</protein>
<feature type="region of interest" description="Disordered" evidence="6">
    <location>
        <begin position="509"/>
        <end position="533"/>
    </location>
</feature>
<dbReference type="Gene3D" id="3.40.50.970">
    <property type="match status" value="1"/>
</dbReference>
<evidence type="ECO:0000313" key="9">
    <source>
        <dbReference type="Proteomes" id="UP000306196"/>
    </source>
</evidence>
<dbReference type="Gene3D" id="1.10.287.1150">
    <property type="entry name" value="TPP helical domain"/>
    <property type="match status" value="1"/>
</dbReference>
<comment type="cofactor">
    <cofactor evidence="1">
        <name>thiamine diphosphate</name>
        <dbReference type="ChEBI" id="CHEBI:58937"/>
    </cofactor>
</comment>
<dbReference type="NCBIfam" id="NF006914">
    <property type="entry name" value="PRK09404.1"/>
    <property type="match status" value="1"/>
</dbReference>
<evidence type="ECO:0000256" key="4">
    <source>
        <dbReference type="ARBA" id="ARBA00023002"/>
    </source>
</evidence>
<dbReference type="Proteomes" id="UP000306196">
    <property type="component" value="Unassembled WGS sequence"/>
</dbReference>
<keyword evidence="5" id="KW-0786">Thiamine pyrophosphate</keyword>
<dbReference type="Gene3D" id="3.40.50.11610">
    <property type="entry name" value="Multifunctional 2-oxoglutarate metabolism enzyme, C-terminal domain"/>
    <property type="match status" value="1"/>
</dbReference>
<dbReference type="SUPFAM" id="SSF52518">
    <property type="entry name" value="Thiamin diphosphate-binding fold (THDP-binding)"/>
    <property type="match status" value="2"/>
</dbReference>
<evidence type="ECO:0000256" key="5">
    <source>
        <dbReference type="ARBA" id="ARBA00023052"/>
    </source>
</evidence>
<dbReference type="RefSeq" id="WP_138088159.1">
    <property type="nucleotide sequence ID" value="NZ_VAUV01000018.1"/>
</dbReference>
<proteinExistence type="predicted"/>
<dbReference type="GO" id="GO:0006099">
    <property type="term" value="P:tricarboxylic acid cycle"/>
    <property type="evidence" value="ECO:0007669"/>
    <property type="project" value="TreeGrafter"/>
</dbReference>
<dbReference type="Pfam" id="PF16870">
    <property type="entry name" value="OxoGdeHyase_C"/>
    <property type="match status" value="1"/>
</dbReference>
<dbReference type="Pfam" id="PF02779">
    <property type="entry name" value="Transket_pyr"/>
    <property type="match status" value="1"/>
</dbReference>
<dbReference type="InterPro" id="IPR001017">
    <property type="entry name" value="DH_E1"/>
</dbReference>
<accession>A0A5R8K938</accession>
<evidence type="ECO:0000256" key="2">
    <source>
        <dbReference type="ARBA" id="ARBA00003906"/>
    </source>
</evidence>
<evidence type="ECO:0000256" key="3">
    <source>
        <dbReference type="ARBA" id="ARBA00012280"/>
    </source>
</evidence>
<feature type="compositionally biased region" description="Polar residues" evidence="6">
    <location>
        <begin position="515"/>
        <end position="530"/>
    </location>
</feature>
<dbReference type="CDD" id="cd02016">
    <property type="entry name" value="TPP_E1_OGDC_like"/>
    <property type="match status" value="1"/>
</dbReference>
<keyword evidence="9" id="KW-1185">Reference proteome</keyword>
<dbReference type="PANTHER" id="PTHR23152:SF4">
    <property type="entry name" value="2-OXOADIPATE DEHYDROGENASE COMPLEX COMPONENT E1"/>
    <property type="match status" value="1"/>
</dbReference>
<dbReference type="PANTHER" id="PTHR23152">
    <property type="entry name" value="2-OXOGLUTARATE DEHYDROGENASE"/>
    <property type="match status" value="1"/>
</dbReference>
<dbReference type="EMBL" id="VAUV01000018">
    <property type="protein sequence ID" value="TLD68842.1"/>
    <property type="molecule type" value="Genomic_DNA"/>
</dbReference>
<comment type="function">
    <text evidence="2">E1 component of the 2-oxoglutarate dehydrogenase (OGDH) complex which catalyzes the decarboxylation of 2-oxoglutarate, the first step in the conversion of 2-oxoglutarate to succinyl-CoA and CO(2).</text>
</comment>
<comment type="caution">
    <text evidence="8">The sequence shown here is derived from an EMBL/GenBank/DDBJ whole genome shotgun (WGS) entry which is preliminary data.</text>
</comment>
<dbReference type="AlphaFoldDB" id="A0A5R8K938"/>
<dbReference type="NCBIfam" id="NF008907">
    <property type="entry name" value="PRK12270.1"/>
    <property type="match status" value="1"/>
</dbReference>
<reference evidence="8 9" key="1">
    <citation type="submission" date="2019-05" db="EMBL/GenBank/DDBJ databases">
        <title>Verrucobacter flavum gen. nov., sp. nov. a new member of the family Verrucomicrobiaceae.</title>
        <authorList>
            <person name="Szuroczki S."/>
            <person name="Abbaszade G."/>
            <person name="Szabo A."/>
            <person name="Felfoldi T."/>
            <person name="Schumann P."/>
            <person name="Boka K."/>
            <person name="Keki Z."/>
            <person name="Toumi M."/>
            <person name="Toth E."/>
        </authorList>
    </citation>
    <scope>NUCLEOTIDE SEQUENCE [LARGE SCALE GENOMIC DNA]</scope>
    <source>
        <strain evidence="8 9">MG-N-17</strain>
    </source>
</reference>
<keyword evidence="4 8" id="KW-0560">Oxidoreductase</keyword>
<dbReference type="InterPro" id="IPR031717">
    <property type="entry name" value="ODO-1/KGD_C"/>
</dbReference>
<evidence type="ECO:0000256" key="1">
    <source>
        <dbReference type="ARBA" id="ARBA00001964"/>
    </source>
</evidence>
<dbReference type="InterPro" id="IPR042179">
    <property type="entry name" value="KGD_C_sf"/>
</dbReference>
<dbReference type="NCBIfam" id="TIGR00239">
    <property type="entry name" value="2oxo_dh_E1"/>
    <property type="match status" value="1"/>
</dbReference>
<dbReference type="InterPro" id="IPR029061">
    <property type="entry name" value="THDP-binding"/>
</dbReference>
<dbReference type="GO" id="GO:0005829">
    <property type="term" value="C:cytosol"/>
    <property type="evidence" value="ECO:0007669"/>
    <property type="project" value="TreeGrafter"/>
</dbReference>
<name>A0A5R8K938_9BACT</name>